<dbReference type="Proteomes" id="UP000219467">
    <property type="component" value="Unassembled WGS sequence"/>
</dbReference>
<dbReference type="OrthoDB" id="7690866at2"/>
<sequence length="43" mass="4508">MAKEASIPQPQQGTAPASSQMGGAETVRQPVPARPVFNDWASI</sequence>
<dbReference type="AlphaFoldDB" id="A0A285CSS5"/>
<name>A0A285CSS5_9RHOB</name>
<gene>
    <name evidence="2" type="ORF">SAMN05878503_106104</name>
</gene>
<keyword evidence="3" id="KW-1185">Reference proteome</keyword>
<feature type="region of interest" description="Disordered" evidence="1">
    <location>
        <begin position="1"/>
        <end position="43"/>
    </location>
</feature>
<evidence type="ECO:0000313" key="2">
    <source>
        <dbReference type="EMBL" id="SNX70554.1"/>
    </source>
</evidence>
<feature type="compositionally biased region" description="Polar residues" evidence="1">
    <location>
        <begin position="8"/>
        <end position="21"/>
    </location>
</feature>
<evidence type="ECO:0000256" key="1">
    <source>
        <dbReference type="SAM" id="MobiDB-lite"/>
    </source>
</evidence>
<protein>
    <submittedName>
        <fullName evidence="2">Uncharacterized protein</fullName>
    </submittedName>
</protein>
<reference evidence="3" key="1">
    <citation type="submission" date="2017-08" db="EMBL/GenBank/DDBJ databases">
        <authorList>
            <person name="Varghese N."/>
            <person name="Submissions S."/>
        </authorList>
    </citation>
    <scope>NUCLEOTIDE SEQUENCE [LARGE SCALE GENOMIC DNA]</scope>
    <source>
        <strain evidence="3">JA234</strain>
    </source>
</reference>
<dbReference type="RefSeq" id="WP_097030376.1">
    <property type="nucleotide sequence ID" value="NZ_OAOQ01000006.1"/>
</dbReference>
<dbReference type="EMBL" id="OAOQ01000006">
    <property type="protein sequence ID" value="SNX70554.1"/>
    <property type="molecule type" value="Genomic_DNA"/>
</dbReference>
<evidence type="ECO:0000313" key="3">
    <source>
        <dbReference type="Proteomes" id="UP000219467"/>
    </source>
</evidence>
<accession>A0A285CSS5</accession>
<proteinExistence type="predicted"/>
<organism evidence="2 3">
    <name type="scientific">Cereibacter ovatus</name>
    <dbReference type="NCBI Taxonomy" id="439529"/>
    <lineage>
        <taxon>Bacteria</taxon>
        <taxon>Pseudomonadati</taxon>
        <taxon>Pseudomonadota</taxon>
        <taxon>Alphaproteobacteria</taxon>
        <taxon>Rhodobacterales</taxon>
        <taxon>Paracoccaceae</taxon>
        <taxon>Cereibacter</taxon>
    </lineage>
</organism>